<evidence type="ECO:0000313" key="1">
    <source>
        <dbReference type="EMBL" id="NMW93593.1"/>
    </source>
</evidence>
<comment type="caution">
    <text evidence="1">The sequence shown here is derived from an EMBL/GenBank/DDBJ whole genome shotgun (WGS) entry which is preliminary data.</text>
</comment>
<reference evidence="1 4" key="2">
    <citation type="submission" date="2020-04" db="EMBL/GenBank/DDBJ databases">
        <title>Antimicrobial susceptibility and clonality of vaginal-derived multi-drug resistant Mobiluncus isolates in China.</title>
        <authorList>
            <person name="Zhang X."/>
        </authorList>
    </citation>
    <scope>NUCLEOTIDE SEQUENCE [LARGE SCALE GENOMIC DNA]</scope>
    <source>
        <strain evidence="1 4">7</strain>
    </source>
</reference>
<dbReference type="AlphaFoldDB" id="A0A2J9KNA4"/>
<dbReference type="EMBL" id="UGGQ01000006">
    <property type="protein sequence ID" value="STO16326.1"/>
    <property type="molecule type" value="Genomic_DNA"/>
</dbReference>
<dbReference type="EMBL" id="JABCUV010000008">
    <property type="protein sequence ID" value="NMW93593.1"/>
    <property type="molecule type" value="Genomic_DNA"/>
</dbReference>
<name>A0A2J9KNA4_9ACTO</name>
<dbReference type="Proteomes" id="UP000255284">
    <property type="component" value="Unassembled WGS sequence"/>
</dbReference>
<dbReference type="RefSeq" id="WP_004013550.1">
    <property type="nucleotide sequence ID" value="NZ_CAMUNX010000001.1"/>
</dbReference>
<dbReference type="GeneID" id="61169031"/>
<organism evidence="1 4">
    <name type="scientific">Mobiluncus mulieris</name>
    <dbReference type="NCBI Taxonomy" id="2052"/>
    <lineage>
        <taxon>Bacteria</taxon>
        <taxon>Bacillati</taxon>
        <taxon>Actinomycetota</taxon>
        <taxon>Actinomycetes</taxon>
        <taxon>Actinomycetales</taxon>
        <taxon>Actinomycetaceae</taxon>
        <taxon>Mobiluncus</taxon>
    </lineage>
</organism>
<proteinExistence type="predicted"/>
<evidence type="ECO:0000313" key="4">
    <source>
        <dbReference type="Proteomes" id="UP000582487"/>
    </source>
</evidence>
<evidence type="ECO:0000313" key="3">
    <source>
        <dbReference type="Proteomes" id="UP000255284"/>
    </source>
</evidence>
<sequence length="106" mass="11935">MRAYPTEIIADLADPTGDKSLLGRLAACLVDAVPESKYWFLDAYTWGEDCFDKVYRLIDIAATLRATIPSKLLQETIEYMSHAREDVNHVFLETVETLKTKIAVPA</sequence>
<accession>A0A2J9KNA4</accession>
<dbReference type="Proteomes" id="UP000582487">
    <property type="component" value="Unassembled WGS sequence"/>
</dbReference>
<gene>
    <name evidence="1" type="ORF">HHJ74_07785</name>
    <name evidence="2" type="ORF">NCTC11819_00892</name>
</gene>
<reference evidence="2 3" key="1">
    <citation type="submission" date="2018-06" db="EMBL/GenBank/DDBJ databases">
        <authorList>
            <consortium name="Pathogen Informatics"/>
            <person name="Doyle S."/>
        </authorList>
    </citation>
    <scope>NUCLEOTIDE SEQUENCE [LARGE SCALE GENOMIC DNA]</scope>
    <source>
        <strain evidence="2 3">NCTC11819</strain>
    </source>
</reference>
<protein>
    <submittedName>
        <fullName evidence="1">Uncharacterized protein</fullName>
    </submittedName>
</protein>
<evidence type="ECO:0000313" key="2">
    <source>
        <dbReference type="EMBL" id="STO16326.1"/>
    </source>
</evidence>